<dbReference type="GO" id="GO:0004674">
    <property type="term" value="F:protein serine/threonine kinase activity"/>
    <property type="evidence" value="ECO:0007669"/>
    <property type="project" value="UniProtKB-KW"/>
</dbReference>
<evidence type="ECO:0000256" key="1">
    <source>
        <dbReference type="ARBA" id="ARBA00022527"/>
    </source>
</evidence>
<dbReference type="GO" id="GO:0005524">
    <property type="term" value="F:ATP binding"/>
    <property type="evidence" value="ECO:0007669"/>
    <property type="project" value="UniProtKB-UniRule"/>
</dbReference>
<keyword evidence="1" id="KW-0723">Serine/threonine-protein kinase</keyword>
<feature type="compositionally biased region" description="Polar residues" evidence="8">
    <location>
        <begin position="68"/>
        <end position="77"/>
    </location>
</feature>
<dbReference type="SMART" id="SM00220">
    <property type="entry name" value="S_TKc"/>
    <property type="match status" value="1"/>
</dbReference>
<comment type="caution">
    <text evidence="10">The sequence shown here is derived from an EMBL/GenBank/DDBJ whole genome shotgun (WGS) entry which is preliminary data.</text>
</comment>
<gene>
    <name evidence="10" type="ORF">ACHAXA_009208</name>
</gene>
<dbReference type="Gene3D" id="1.10.510.10">
    <property type="entry name" value="Transferase(Phosphotransferase) domain 1"/>
    <property type="match status" value="1"/>
</dbReference>
<feature type="coiled-coil region" evidence="7">
    <location>
        <begin position="267"/>
        <end position="294"/>
    </location>
</feature>
<organism evidence="10 11">
    <name type="scientific">Cyclostephanos tholiformis</name>
    <dbReference type="NCBI Taxonomy" id="382380"/>
    <lineage>
        <taxon>Eukaryota</taxon>
        <taxon>Sar</taxon>
        <taxon>Stramenopiles</taxon>
        <taxon>Ochrophyta</taxon>
        <taxon>Bacillariophyta</taxon>
        <taxon>Coscinodiscophyceae</taxon>
        <taxon>Thalassiosirophycidae</taxon>
        <taxon>Stephanodiscales</taxon>
        <taxon>Stephanodiscaceae</taxon>
        <taxon>Cyclostephanos</taxon>
    </lineage>
</organism>
<evidence type="ECO:0000256" key="6">
    <source>
        <dbReference type="PROSITE-ProRule" id="PRU10141"/>
    </source>
</evidence>
<evidence type="ECO:0000313" key="10">
    <source>
        <dbReference type="EMBL" id="KAL3811849.1"/>
    </source>
</evidence>
<evidence type="ECO:0000259" key="9">
    <source>
        <dbReference type="PROSITE" id="PS50011"/>
    </source>
</evidence>
<dbReference type="InterPro" id="IPR000719">
    <property type="entry name" value="Prot_kinase_dom"/>
</dbReference>
<evidence type="ECO:0000256" key="2">
    <source>
        <dbReference type="ARBA" id="ARBA00022679"/>
    </source>
</evidence>
<evidence type="ECO:0000256" key="8">
    <source>
        <dbReference type="SAM" id="MobiDB-lite"/>
    </source>
</evidence>
<protein>
    <recommendedName>
        <fullName evidence="9">Protein kinase domain-containing protein</fullName>
    </recommendedName>
</protein>
<keyword evidence="4" id="KW-0418">Kinase</keyword>
<dbReference type="PANTHER" id="PTHR22974">
    <property type="entry name" value="MIXED LINEAGE PROTEIN KINASE"/>
    <property type="match status" value="1"/>
</dbReference>
<dbReference type="Pfam" id="PF00069">
    <property type="entry name" value="Pkinase"/>
    <property type="match status" value="1"/>
</dbReference>
<accession>A0ABD3RFV8</accession>
<keyword evidence="5 6" id="KW-0067">ATP-binding</keyword>
<feature type="region of interest" description="Disordered" evidence="8">
    <location>
        <begin position="122"/>
        <end position="176"/>
    </location>
</feature>
<feature type="compositionally biased region" description="Low complexity" evidence="8">
    <location>
        <begin position="152"/>
        <end position="169"/>
    </location>
</feature>
<keyword evidence="7" id="KW-0175">Coiled coil</keyword>
<dbReference type="CDD" id="cd13990">
    <property type="entry name" value="STKc_TLK"/>
    <property type="match status" value="1"/>
</dbReference>
<dbReference type="InterPro" id="IPR008271">
    <property type="entry name" value="Ser/Thr_kinase_AS"/>
</dbReference>
<feature type="coiled-coil region" evidence="7">
    <location>
        <begin position="185"/>
        <end position="241"/>
    </location>
</feature>
<evidence type="ECO:0000256" key="4">
    <source>
        <dbReference type="ARBA" id="ARBA00022777"/>
    </source>
</evidence>
<evidence type="ECO:0000256" key="7">
    <source>
        <dbReference type="SAM" id="Coils"/>
    </source>
</evidence>
<dbReference type="InterPro" id="IPR011009">
    <property type="entry name" value="Kinase-like_dom_sf"/>
</dbReference>
<keyword evidence="3 6" id="KW-0547">Nucleotide-binding</keyword>
<feature type="compositionally biased region" description="Gly residues" evidence="8">
    <location>
        <begin position="83"/>
        <end position="92"/>
    </location>
</feature>
<keyword evidence="2" id="KW-0808">Transferase</keyword>
<feature type="domain" description="Protein kinase" evidence="9">
    <location>
        <begin position="320"/>
        <end position="598"/>
    </location>
</feature>
<dbReference type="SUPFAM" id="SSF56112">
    <property type="entry name" value="Protein kinase-like (PK-like)"/>
    <property type="match status" value="1"/>
</dbReference>
<proteinExistence type="predicted"/>
<dbReference type="EMBL" id="JALLPB020000230">
    <property type="protein sequence ID" value="KAL3811849.1"/>
    <property type="molecule type" value="Genomic_DNA"/>
</dbReference>
<dbReference type="Proteomes" id="UP001530377">
    <property type="component" value="Unassembled WGS sequence"/>
</dbReference>
<dbReference type="InterPro" id="IPR017441">
    <property type="entry name" value="Protein_kinase_ATP_BS"/>
</dbReference>
<feature type="compositionally biased region" description="Gly residues" evidence="8">
    <location>
        <begin position="51"/>
        <end position="67"/>
    </location>
</feature>
<evidence type="ECO:0000256" key="3">
    <source>
        <dbReference type="ARBA" id="ARBA00022741"/>
    </source>
</evidence>
<dbReference type="PROSITE" id="PS00107">
    <property type="entry name" value="PROTEIN_KINASE_ATP"/>
    <property type="match status" value="1"/>
</dbReference>
<dbReference type="PANTHER" id="PTHR22974:SF23">
    <property type="entry name" value="TOUSLED-LIKE KINASE, ISOFORM G"/>
    <property type="match status" value="1"/>
</dbReference>
<dbReference type="FunFam" id="1.10.510.10:FF:000698">
    <property type="entry name" value="Serine/threonine-protein kinase tousled-like 1"/>
    <property type="match status" value="1"/>
</dbReference>
<reference evidence="10 11" key="1">
    <citation type="submission" date="2024-10" db="EMBL/GenBank/DDBJ databases">
        <title>Updated reference genomes for cyclostephanoid diatoms.</title>
        <authorList>
            <person name="Roberts W.R."/>
            <person name="Alverson A.J."/>
        </authorList>
    </citation>
    <scope>NUCLEOTIDE SEQUENCE [LARGE SCALE GENOMIC DNA]</scope>
    <source>
        <strain evidence="10 11">AJA228-03</strain>
    </source>
</reference>
<feature type="region of interest" description="Disordered" evidence="8">
    <location>
        <begin position="51"/>
        <end position="108"/>
    </location>
</feature>
<evidence type="ECO:0000313" key="11">
    <source>
        <dbReference type="Proteomes" id="UP001530377"/>
    </source>
</evidence>
<keyword evidence="11" id="KW-1185">Reference proteome</keyword>
<dbReference type="PROSITE" id="PS00108">
    <property type="entry name" value="PROTEIN_KINASE_ST"/>
    <property type="match status" value="1"/>
</dbReference>
<sequence>MRRANRGIPYTRTSEPRRPRRTRRCIPTRADIISGDGSIIGISRRLPPRFRGGGGGTAAWEGGGGGVTRTSGNQRTLHSFLGMLGGDNSGSGGRRRAPREHRPAVGGVVIEEGECGDATAAVATTAPSSSSSSRSLPPPSDSCAKRRKTSLSSKSPPAVDVSSSSLAVVDETERRREEVSLTIEIGQLRDQIIDLRGRLDEANARNNAIRNNQTLMGAELQRRLKRREAELEEERRTNEIRISSTNADESRYVAMTDLDRMEAMETIRMHLDEVRKKEMELDAEERALNVEKRRHVRALKLVSNEDSSKYRARRKLHDRYVLMNLLGKGGFSEVWRAFDLHDARHVAVKIHQLESSWSDAKKENYTKHVSREYEIHREVRHPRIVSLYDVFEIDNDSFATVLECCGGTDLDTLLKDRGRLPERDARAILLQILCGMRYLSASSADGKRQGIIHYDLKPGNILFDEQGNAKITDFGLSKIVDTADEGDSMELTSQGAGTYWYLPPECFLMDQDVRISNKVDVWSIGVIYFQILFGRRPFGDGQSQDHILRNQTMLHATEVHFPSKPSITEEGKSFIRDCLTYDQMDRPNISQLCEHSYLKLATL</sequence>
<dbReference type="PROSITE" id="PS50011">
    <property type="entry name" value="PROTEIN_KINASE_DOM"/>
    <property type="match status" value="1"/>
</dbReference>
<dbReference type="AlphaFoldDB" id="A0ABD3RFV8"/>
<feature type="region of interest" description="Disordered" evidence="8">
    <location>
        <begin position="1"/>
        <end position="22"/>
    </location>
</feature>
<evidence type="ECO:0000256" key="5">
    <source>
        <dbReference type="ARBA" id="ARBA00022840"/>
    </source>
</evidence>
<feature type="binding site" evidence="6">
    <location>
        <position position="349"/>
    </location>
    <ligand>
        <name>ATP</name>
        <dbReference type="ChEBI" id="CHEBI:30616"/>
    </ligand>
</feature>
<name>A0ABD3RFV8_9STRA</name>